<evidence type="ECO:0000313" key="4">
    <source>
        <dbReference type="Proteomes" id="UP000315364"/>
    </source>
</evidence>
<dbReference type="AlphaFoldDB" id="A0A5B8LXQ1"/>
<dbReference type="SUPFAM" id="SSF160443">
    <property type="entry name" value="SMR domain-like"/>
    <property type="match status" value="1"/>
</dbReference>
<dbReference type="OrthoDB" id="7165597at2"/>
<evidence type="ECO:0000256" key="1">
    <source>
        <dbReference type="SAM" id="MobiDB-lite"/>
    </source>
</evidence>
<dbReference type="KEGG" id="dea:FPZ08_16370"/>
<feature type="region of interest" description="Disordered" evidence="1">
    <location>
        <begin position="1"/>
        <end position="21"/>
    </location>
</feature>
<sequence>MDLCAQSQVARPQLEGHHHQPARLSFSRAAGAAVHSMSKRDNRRLPHDFHLWTAVASTVDPLRRKGLLKFASAPLPLPAEDPPLVAVSKAPPKRQPARKAFLPPYQAPLPAAVLPDKAVDPAIRRKVGRGRIEIDGRIDLHGMSQNEARSALHHFIHARFSRGDRTVLVITGKGVRTDNDYIAAMTERGVLRTMLPIWLNEPSLSPMVSGWSVAARGHGGEGAWYVRLRRA</sequence>
<dbReference type="PANTHER" id="PTHR35562">
    <property type="entry name" value="DNA ENDONUCLEASE SMRA-RELATED"/>
    <property type="match status" value="1"/>
</dbReference>
<evidence type="ECO:0000259" key="2">
    <source>
        <dbReference type="PROSITE" id="PS50828"/>
    </source>
</evidence>
<protein>
    <submittedName>
        <fullName evidence="3">DNA mismatch repair protein MutS</fullName>
    </submittedName>
</protein>
<dbReference type="PANTHER" id="PTHR35562:SF2">
    <property type="entry name" value="DNA ENDONUCLEASE SMRA-RELATED"/>
    <property type="match status" value="1"/>
</dbReference>
<feature type="compositionally biased region" description="Polar residues" evidence="1">
    <location>
        <begin position="1"/>
        <end position="10"/>
    </location>
</feature>
<proteinExistence type="predicted"/>
<dbReference type="Pfam" id="PF01713">
    <property type="entry name" value="Smr"/>
    <property type="match status" value="1"/>
</dbReference>
<dbReference type="InterPro" id="IPR002625">
    <property type="entry name" value="Smr_dom"/>
</dbReference>
<organism evidence="3 4">
    <name type="scientific">Devosia ginsengisoli</name>
    <dbReference type="NCBI Taxonomy" id="400770"/>
    <lineage>
        <taxon>Bacteria</taxon>
        <taxon>Pseudomonadati</taxon>
        <taxon>Pseudomonadota</taxon>
        <taxon>Alphaproteobacteria</taxon>
        <taxon>Hyphomicrobiales</taxon>
        <taxon>Devosiaceae</taxon>
        <taxon>Devosia</taxon>
    </lineage>
</organism>
<evidence type="ECO:0000313" key="3">
    <source>
        <dbReference type="EMBL" id="QDZ12180.1"/>
    </source>
</evidence>
<dbReference type="InterPro" id="IPR036063">
    <property type="entry name" value="Smr_dom_sf"/>
</dbReference>
<gene>
    <name evidence="3" type="ORF">FPZ08_16370</name>
</gene>
<keyword evidence="4" id="KW-1185">Reference proteome</keyword>
<dbReference type="Gene3D" id="3.30.1370.110">
    <property type="match status" value="1"/>
</dbReference>
<dbReference type="Proteomes" id="UP000315364">
    <property type="component" value="Chromosome"/>
</dbReference>
<dbReference type="PROSITE" id="PS50828">
    <property type="entry name" value="SMR"/>
    <property type="match status" value="1"/>
</dbReference>
<name>A0A5B8LXQ1_9HYPH</name>
<reference evidence="3 4" key="1">
    <citation type="submission" date="2019-07" db="EMBL/GenBank/DDBJ databases">
        <title>Full genome sequence of Devosia sp. Gsoil 520.</title>
        <authorList>
            <person name="Im W.-T."/>
        </authorList>
    </citation>
    <scope>NUCLEOTIDE SEQUENCE [LARGE SCALE GENOMIC DNA]</scope>
    <source>
        <strain evidence="3 4">Gsoil 520</strain>
    </source>
</reference>
<accession>A0A5B8LXQ1</accession>
<dbReference type="EMBL" id="CP042304">
    <property type="protein sequence ID" value="QDZ12180.1"/>
    <property type="molecule type" value="Genomic_DNA"/>
</dbReference>
<feature type="domain" description="Smr" evidence="2">
    <location>
        <begin position="138"/>
        <end position="229"/>
    </location>
</feature>
<dbReference type="SMART" id="SM00463">
    <property type="entry name" value="SMR"/>
    <property type="match status" value="1"/>
</dbReference>